<dbReference type="GO" id="GO:0004065">
    <property type="term" value="F:arylsulfatase activity"/>
    <property type="evidence" value="ECO:0007669"/>
    <property type="project" value="UniProtKB-EC"/>
</dbReference>
<dbReference type="InterPro" id="IPR000917">
    <property type="entry name" value="Sulfatase_N"/>
</dbReference>
<comment type="similarity">
    <text evidence="2">Belongs to the sulfatase family.</text>
</comment>
<evidence type="ECO:0000259" key="9">
    <source>
        <dbReference type="Pfam" id="PF00884"/>
    </source>
</evidence>
<organism evidence="10 11">
    <name type="scientific">Methyloligella halotolerans</name>
    <dbReference type="NCBI Taxonomy" id="1177755"/>
    <lineage>
        <taxon>Bacteria</taxon>
        <taxon>Pseudomonadati</taxon>
        <taxon>Pseudomonadota</taxon>
        <taxon>Alphaproteobacteria</taxon>
        <taxon>Hyphomicrobiales</taxon>
        <taxon>Hyphomicrobiaceae</taxon>
        <taxon>Methyloligella</taxon>
    </lineage>
</organism>
<keyword evidence="5 10" id="KW-0378">Hydrolase</keyword>
<dbReference type="OrthoDB" id="9803751at2"/>
<evidence type="ECO:0000256" key="3">
    <source>
        <dbReference type="ARBA" id="ARBA00022723"/>
    </source>
</evidence>
<dbReference type="Proteomes" id="UP000095087">
    <property type="component" value="Unassembled WGS sequence"/>
</dbReference>
<proteinExistence type="inferred from homology"/>
<comment type="cofactor">
    <cofactor evidence="1">
        <name>Ca(2+)</name>
        <dbReference type="ChEBI" id="CHEBI:29108"/>
    </cofactor>
</comment>
<dbReference type="PATRIC" id="fig|1177755.3.peg.2586"/>
<gene>
    <name evidence="10" type="ORF">A7A08_02564</name>
</gene>
<dbReference type="InterPro" id="IPR050738">
    <property type="entry name" value="Sulfatase"/>
</dbReference>
<dbReference type="AlphaFoldDB" id="A0A1E2RWA9"/>
<evidence type="ECO:0000313" key="10">
    <source>
        <dbReference type="EMBL" id="ODA66442.1"/>
    </source>
</evidence>
<name>A0A1E2RWA9_9HYPH</name>
<dbReference type="STRING" id="1177755.A7A08_02564"/>
<dbReference type="PANTHER" id="PTHR42693">
    <property type="entry name" value="ARYLSULFATASE FAMILY MEMBER"/>
    <property type="match status" value="1"/>
</dbReference>
<dbReference type="Pfam" id="PF00884">
    <property type="entry name" value="Sulfatase"/>
    <property type="match status" value="1"/>
</dbReference>
<accession>A0A1E2RWA9</accession>
<dbReference type="InterPro" id="IPR024607">
    <property type="entry name" value="Sulfatase_CS"/>
</dbReference>
<feature type="compositionally biased region" description="Polar residues" evidence="7">
    <location>
        <begin position="42"/>
        <end position="60"/>
    </location>
</feature>
<evidence type="ECO:0000256" key="5">
    <source>
        <dbReference type="ARBA" id="ARBA00022801"/>
    </source>
</evidence>
<feature type="domain" description="Sulfatase N-terminal" evidence="9">
    <location>
        <begin position="113"/>
        <end position="447"/>
    </location>
</feature>
<sequence>MTRFWLAAAAALALLCSASVGASAQDSESSTAPDEGISAAATTQPLEASGTNIRGATTGPTDAPGYDHPDQYIHLNTVKPAPNMYGVIQHPEQDKEAADKLAKFIEKNGGKKPNFLVFLLDDVGWMDPGFNGGGIAVGHPTPNMDALAADGLVLTSAYSTPSCSPSRATIHTGQIPLHHGLLRPPMYGEPGGLDGAVTMPEVLKKLGYTTQGVGKWHMGENKGSLPQNVGYDNYRGFLGVSDMYTEWRDMYFNPEIALSPARFKMMQEKGFSHYDVNCSPSDKDKCEDLKLIDLDYIKELDEVWTKVSTDFIEKQKDSDKPFFLYHATRGCHFDNYPNKEWAGKSRARTVYSDCMVHMDDVFKRLVDKLKETGQLENTIILLTSDNGPECEIPPHGQTPFRGCKGSSWEGGVRAPMFVYWKDMIAPRRSEGLFDQADIFNTFIGIAGAPGKELAKYVPSKRYVDGVDQTGFLLATEGQSARKARIYTLNQYLSAVRVDEFKVTITAELEDGFFKRGYTGGFSGPVTTDTGGAVMVNLYTNPKEDVSIGVRHLPLTVPVGYALGDYMLELEKYPPKFSTSFLSNNPPMYDMIPEVKEDATMSLELWKENEEKKLKTNAE</sequence>
<feature type="chain" id="PRO_5009116427" evidence="8">
    <location>
        <begin position="25"/>
        <end position="618"/>
    </location>
</feature>
<dbReference type="SUPFAM" id="SSF53649">
    <property type="entry name" value="Alkaline phosphatase-like"/>
    <property type="match status" value="1"/>
</dbReference>
<evidence type="ECO:0000256" key="4">
    <source>
        <dbReference type="ARBA" id="ARBA00022729"/>
    </source>
</evidence>
<dbReference type="RefSeq" id="WP_083226741.1">
    <property type="nucleotide sequence ID" value="NZ_MASI01000007.1"/>
</dbReference>
<evidence type="ECO:0000256" key="7">
    <source>
        <dbReference type="SAM" id="MobiDB-lite"/>
    </source>
</evidence>
<dbReference type="EC" id="3.1.6.1" evidence="10"/>
<dbReference type="PANTHER" id="PTHR42693:SF42">
    <property type="entry name" value="ARYLSULFATASE G"/>
    <property type="match status" value="1"/>
</dbReference>
<evidence type="ECO:0000256" key="6">
    <source>
        <dbReference type="ARBA" id="ARBA00022837"/>
    </source>
</evidence>
<dbReference type="EMBL" id="MASI01000007">
    <property type="protein sequence ID" value="ODA66442.1"/>
    <property type="molecule type" value="Genomic_DNA"/>
</dbReference>
<feature type="signal peptide" evidence="8">
    <location>
        <begin position="1"/>
        <end position="24"/>
    </location>
</feature>
<keyword evidence="3" id="KW-0479">Metal-binding</keyword>
<protein>
    <submittedName>
        <fullName evidence="10">Arylsulfatase</fullName>
        <ecNumber evidence="10">3.1.6.1</ecNumber>
    </submittedName>
</protein>
<reference evidence="10 11" key="1">
    <citation type="submission" date="2016-07" db="EMBL/GenBank/DDBJ databases">
        <title>Draft genome sequence of Methyloligella halotolerans C2T (VKM B-2706T=CCUG 61687T=DSM 25045T), a halotolerant polyhydroxybutyrate accumulating methylotroph.</title>
        <authorList>
            <person name="Vasilenko O.V."/>
            <person name="Doronina N.V."/>
            <person name="Poroshina M.N."/>
            <person name="Tarlachkov S.V."/>
            <person name="Trotsenko Y.A."/>
        </authorList>
    </citation>
    <scope>NUCLEOTIDE SEQUENCE [LARGE SCALE GENOMIC DNA]</scope>
    <source>
        <strain evidence="10 11">VKM B-2706</strain>
    </source>
</reference>
<evidence type="ECO:0000256" key="8">
    <source>
        <dbReference type="SAM" id="SignalP"/>
    </source>
</evidence>
<feature type="region of interest" description="Disordered" evidence="7">
    <location>
        <begin position="42"/>
        <end position="69"/>
    </location>
</feature>
<dbReference type="Gene3D" id="3.40.720.10">
    <property type="entry name" value="Alkaline Phosphatase, subunit A"/>
    <property type="match status" value="1"/>
</dbReference>
<comment type="caution">
    <text evidence="10">The sequence shown here is derived from an EMBL/GenBank/DDBJ whole genome shotgun (WGS) entry which is preliminary data.</text>
</comment>
<keyword evidence="11" id="KW-1185">Reference proteome</keyword>
<evidence type="ECO:0000313" key="11">
    <source>
        <dbReference type="Proteomes" id="UP000095087"/>
    </source>
</evidence>
<dbReference type="GO" id="GO:0046872">
    <property type="term" value="F:metal ion binding"/>
    <property type="evidence" value="ECO:0007669"/>
    <property type="project" value="UniProtKB-KW"/>
</dbReference>
<dbReference type="InterPro" id="IPR017850">
    <property type="entry name" value="Alkaline_phosphatase_core_sf"/>
</dbReference>
<keyword evidence="6" id="KW-0106">Calcium</keyword>
<evidence type="ECO:0000256" key="2">
    <source>
        <dbReference type="ARBA" id="ARBA00008779"/>
    </source>
</evidence>
<keyword evidence="4 8" id="KW-0732">Signal</keyword>
<evidence type="ECO:0000256" key="1">
    <source>
        <dbReference type="ARBA" id="ARBA00001913"/>
    </source>
</evidence>
<dbReference type="PROSITE" id="PS00149">
    <property type="entry name" value="SULFATASE_2"/>
    <property type="match status" value="1"/>
</dbReference>